<evidence type="ECO:0000313" key="4">
    <source>
        <dbReference type="Proteomes" id="UP000433309"/>
    </source>
</evidence>
<proteinExistence type="predicted"/>
<dbReference type="EMBL" id="WKJK01000018">
    <property type="protein sequence ID" value="MRW93647.1"/>
    <property type="molecule type" value="Genomic_DNA"/>
</dbReference>
<sequence length="306" mass="31849">MRHRLPTSLTFFLTLCLSLLLVLPASAAGYTQTKYPIVLVHGLFGFDNVGPVDYFYGIAPALRSGGAQVYVTSVSAANSTEVRGEQLLLQVKQILAATGATKVNLIGHSHGAPTSRYVASVRPDLVASVTSVGGVNQGSRVADVLIGAVPDVTYSVANAVAGLISFLSGSPTLPQNARAAATSLSTAGTAAFNTRHPEGVPTTACGEGASQVNGVYYFSWSGAQPYTNALDAGDPVLALTALAFNGAKNDGLVSSCSSHLGKVIRDDYALNHLDEVNQLIGITNLFETNPVTLYRQQANRLQGLGL</sequence>
<organism evidence="3 4">
    <name type="scientific">Duganella guangzhouensis</name>
    <dbReference type="NCBI Taxonomy" id="2666084"/>
    <lineage>
        <taxon>Bacteria</taxon>
        <taxon>Pseudomonadati</taxon>
        <taxon>Pseudomonadota</taxon>
        <taxon>Betaproteobacteria</taxon>
        <taxon>Burkholderiales</taxon>
        <taxon>Oxalobacteraceae</taxon>
        <taxon>Telluria group</taxon>
        <taxon>Duganella</taxon>
    </lineage>
</organism>
<feature type="signal peptide" evidence="1">
    <location>
        <begin position="1"/>
        <end position="27"/>
    </location>
</feature>
<gene>
    <name evidence="3" type="ORF">GJ699_27000</name>
</gene>
<evidence type="ECO:0000259" key="2">
    <source>
        <dbReference type="Pfam" id="PF00561"/>
    </source>
</evidence>
<dbReference type="Gene3D" id="3.40.50.1820">
    <property type="entry name" value="alpha/beta hydrolase"/>
    <property type="match status" value="1"/>
</dbReference>
<dbReference type="Pfam" id="PF00561">
    <property type="entry name" value="Abhydrolase_1"/>
    <property type="match status" value="1"/>
</dbReference>
<evidence type="ECO:0000256" key="1">
    <source>
        <dbReference type="SAM" id="SignalP"/>
    </source>
</evidence>
<dbReference type="Proteomes" id="UP000433309">
    <property type="component" value="Unassembled WGS sequence"/>
</dbReference>
<dbReference type="GO" id="GO:0016787">
    <property type="term" value="F:hydrolase activity"/>
    <property type="evidence" value="ECO:0007669"/>
    <property type="project" value="UniProtKB-KW"/>
</dbReference>
<feature type="domain" description="AB hydrolase-1" evidence="2">
    <location>
        <begin position="35"/>
        <end position="248"/>
    </location>
</feature>
<dbReference type="SUPFAM" id="SSF53474">
    <property type="entry name" value="alpha/beta-Hydrolases"/>
    <property type="match status" value="1"/>
</dbReference>
<dbReference type="AlphaFoldDB" id="A0A6I2L8V0"/>
<feature type="chain" id="PRO_5026338241" evidence="1">
    <location>
        <begin position="28"/>
        <end position="306"/>
    </location>
</feature>
<name>A0A6I2L8V0_9BURK</name>
<reference evidence="3 4" key="1">
    <citation type="submission" date="2019-11" db="EMBL/GenBank/DDBJ databases">
        <title>Novel species isolated from a subtropical stream in China.</title>
        <authorList>
            <person name="Lu H."/>
        </authorList>
    </citation>
    <scope>NUCLEOTIDE SEQUENCE [LARGE SCALE GENOMIC DNA]</scope>
    <source>
        <strain evidence="3 4">FT80W</strain>
    </source>
</reference>
<keyword evidence="3" id="KW-0378">Hydrolase</keyword>
<keyword evidence="4" id="KW-1185">Reference proteome</keyword>
<keyword evidence="1" id="KW-0732">Signal</keyword>
<evidence type="ECO:0000313" key="3">
    <source>
        <dbReference type="EMBL" id="MRW93647.1"/>
    </source>
</evidence>
<comment type="caution">
    <text evidence="3">The sequence shown here is derived from an EMBL/GenBank/DDBJ whole genome shotgun (WGS) entry which is preliminary data.</text>
</comment>
<protein>
    <submittedName>
        <fullName evidence="3">Alpha/beta fold hydrolase</fullName>
    </submittedName>
</protein>
<accession>A0A6I2L8V0</accession>
<dbReference type="RefSeq" id="WP_154382251.1">
    <property type="nucleotide sequence ID" value="NZ_WKJK01000018.1"/>
</dbReference>
<dbReference type="InterPro" id="IPR000073">
    <property type="entry name" value="AB_hydrolase_1"/>
</dbReference>
<dbReference type="InterPro" id="IPR029058">
    <property type="entry name" value="AB_hydrolase_fold"/>
</dbReference>